<feature type="transmembrane region" description="Helical" evidence="8">
    <location>
        <begin position="21"/>
        <end position="45"/>
    </location>
</feature>
<evidence type="ECO:0000256" key="3">
    <source>
        <dbReference type="ARBA" id="ARBA00022989"/>
    </source>
</evidence>
<feature type="transmembrane region" description="Helical" evidence="8">
    <location>
        <begin position="99"/>
        <end position="118"/>
    </location>
</feature>
<feature type="domain" description="G-protein coupled receptors family 1 profile" evidence="9">
    <location>
        <begin position="36"/>
        <end position="288"/>
    </location>
</feature>
<dbReference type="AlphaFoldDB" id="A0A819YIV0"/>
<name>A0A819YIV0_9BILA</name>
<feature type="transmembrane region" description="Helical" evidence="8">
    <location>
        <begin position="57"/>
        <end position="79"/>
    </location>
</feature>
<evidence type="ECO:0000259" key="9">
    <source>
        <dbReference type="PROSITE" id="PS50262"/>
    </source>
</evidence>
<dbReference type="PANTHER" id="PTHR24243">
    <property type="entry name" value="G-PROTEIN COUPLED RECEPTOR"/>
    <property type="match status" value="1"/>
</dbReference>
<dbReference type="GO" id="GO:0004930">
    <property type="term" value="F:G protein-coupled receptor activity"/>
    <property type="evidence" value="ECO:0007669"/>
    <property type="project" value="UniProtKB-KW"/>
</dbReference>
<evidence type="ECO:0000256" key="8">
    <source>
        <dbReference type="SAM" id="Phobius"/>
    </source>
</evidence>
<sequence length="334" mass="37502">MSSTTTNQYEVTQLLDIAEDLFAYVGLTILLLGTIGNMINVISFARLESLKTLASSLFLLTSCIASQGVLVTGLLTRVIRGFSLIDPVYTSVVLCKVRWMIRTAAGAVSLTCVCLAAIDRYLSSCHNVRRHGLITIKRARWSIFISICFWSSIFSSYAVFYTAPTPLSCTIANPIFAYFTSYFNLFHYSILPLSVLSIFCMLTWHNLGQQPATYLRGGIRLYDQITRMLIAQSIDILITSFPNMIWQIYTVTSQSITKSSLRMAQENLINTICVLIGFSTHAITFYVYLLASSTFRKNVKDMLLRNRRIKPLSNANVIKVTITKTDQKVTLPIP</sequence>
<evidence type="ECO:0000256" key="6">
    <source>
        <dbReference type="ARBA" id="ARBA00023170"/>
    </source>
</evidence>
<keyword evidence="4" id="KW-0297">G-protein coupled receptor</keyword>
<feature type="transmembrane region" description="Helical" evidence="8">
    <location>
        <begin position="269"/>
        <end position="291"/>
    </location>
</feature>
<evidence type="ECO:0000256" key="1">
    <source>
        <dbReference type="ARBA" id="ARBA00004141"/>
    </source>
</evidence>
<protein>
    <recommendedName>
        <fullName evidence="9">G-protein coupled receptors family 1 profile domain-containing protein</fullName>
    </recommendedName>
</protein>
<gene>
    <name evidence="10" type="ORF">FNK824_LOCUS34013</name>
</gene>
<evidence type="ECO:0000256" key="4">
    <source>
        <dbReference type="ARBA" id="ARBA00023040"/>
    </source>
</evidence>
<keyword evidence="6" id="KW-0675">Receptor</keyword>
<comment type="caution">
    <text evidence="10">The sequence shown here is derived from an EMBL/GenBank/DDBJ whole genome shotgun (WGS) entry which is preliminary data.</text>
</comment>
<dbReference type="InterPro" id="IPR000276">
    <property type="entry name" value="GPCR_Rhodpsn"/>
</dbReference>
<accession>A0A819YIV0</accession>
<keyword evidence="7" id="KW-0807">Transducer</keyword>
<keyword evidence="5 8" id="KW-0472">Membrane</keyword>
<feature type="transmembrane region" description="Helical" evidence="8">
    <location>
        <begin position="139"/>
        <end position="160"/>
    </location>
</feature>
<dbReference type="GO" id="GO:0005886">
    <property type="term" value="C:plasma membrane"/>
    <property type="evidence" value="ECO:0007669"/>
    <property type="project" value="TreeGrafter"/>
</dbReference>
<feature type="transmembrane region" description="Helical" evidence="8">
    <location>
        <begin position="185"/>
        <end position="207"/>
    </location>
</feature>
<dbReference type="SUPFAM" id="SSF81321">
    <property type="entry name" value="Family A G protein-coupled receptor-like"/>
    <property type="match status" value="1"/>
</dbReference>
<organism evidence="10 11">
    <name type="scientific">Rotaria sordida</name>
    <dbReference type="NCBI Taxonomy" id="392033"/>
    <lineage>
        <taxon>Eukaryota</taxon>
        <taxon>Metazoa</taxon>
        <taxon>Spiralia</taxon>
        <taxon>Gnathifera</taxon>
        <taxon>Rotifera</taxon>
        <taxon>Eurotatoria</taxon>
        <taxon>Bdelloidea</taxon>
        <taxon>Philodinida</taxon>
        <taxon>Philodinidae</taxon>
        <taxon>Rotaria</taxon>
    </lineage>
</organism>
<keyword evidence="2 8" id="KW-0812">Transmembrane</keyword>
<dbReference type="EMBL" id="CAJOBE010012950">
    <property type="protein sequence ID" value="CAF4157529.1"/>
    <property type="molecule type" value="Genomic_DNA"/>
</dbReference>
<evidence type="ECO:0000313" key="11">
    <source>
        <dbReference type="Proteomes" id="UP000663874"/>
    </source>
</evidence>
<keyword evidence="3 8" id="KW-1133">Transmembrane helix</keyword>
<proteinExistence type="predicted"/>
<evidence type="ECO:0000313" key="10">
    <source>
        <dbReference type="EMBL" id="CAF4157529.1"/>
    </source>
</evidence>
<evidence type="ECO:0000256" key="2">
    <source>
        <dbReference type="ARBA" id="ARBA00022692"/>
    </source>
</evidence>
<dbReference type="PANTHER" id="PTHR24243:SF230">
    <property type="entry name" value="G-PROTEIN COUPLED RECEPTORS FAMILY 1 PROFILE DOMAIN-CONTAINING PROTEIN"/>
    <property type="match status" value="1"/>
</dbReference>
<evidence type="ECO:0000256" key="5">
    <source>
        <dbReference type="ARBA" id="ARBA00023136"/>
    </source>
</evidence>
<dbReference type="Pfam" id="PF00001">
    <property type="entry name" value="7tm_1"/>
    <property type="match status" value="1"/>
</dbReference>
<reference evidence="10" key="1">
    <citation type="submission" date="2021-02" db="EMBL/GenBank/DDBJ databases">
        <authorList>
            <person name="Nowell W R."/>
        </authorList>
    </citation>
    <scope>NUCLEOTIDE SEQUENCE</scope>
</reference>
<dbReference type="Gene3D" id="1.20.1070.10">
    <property type="entry name" value="Rhodopsin 7-helix transmembrane proteins"/>
    <property type="match status" value="1"/>
</dbReference>
<dbReference type="PROSITE" id="PS50262">
    <property type="entry name" value="G_PROTEIN_RECEP_F1_2"/>
    <property type="match status" value="1"/>
</dbReference>
<evidence type="ECO:0000256" key="7">
    <source>
        <dbReference type="ARBA" id="ARBA00023224"/>
    </source>
</evidence>
<feature type="transmembrane region" description="Helical" evidence="8">
    <location>
        <begin position="228"/>
        <end position="249"/>
    </location>
</feature>
<dbReference type="Proteomes" id="UP000663874">
    <property type="component" value="Unassembled WGS sequence"/>
</dbReference>
<dbReference type="InterPro" id="IPR017452">
    <property type="entry name" value="GPCR_Rhodpsn_7TM"/>
</dbReference>
<comment type="subcellular location">
    <subcellularLocation>
        <location evidence="1">Membrane</location>
        <topology evidence="1">Multi-pass membrane protein</topology>
    </subcellularLocation>
</comment>